<organism evidence="2 3">
    <name type="scientific">Escherichia coli H386</name>
    <dbReference type="NCBI Taxonomy" id="656397"/>
    <lineage>
        <taxon>Bacteria</taxon>
        <taxon>Pseudomonadati</taxon>
        <taxon>Pseudomonadota</taxon>
        <taxon>Gammaproteobacteria</taxon>
        <taxon>Enterobacterales</taxon>
        <taxon>Enterobacteriaceae</taxon>
        <taxon>Escherichia</taxon>
    </lineage>
</organism>
<dbReference type="AlphaFoldDB" id="A0A1X3JF23"/>
<keyword evidence="1" id="KW-1133">Transmembrane helix</keyword>
<accession>A0A1X3JF23</accession>
<keyword evidence="1" id="KW-0812">Transmembrane</keyword>
<sequence>MKVTVISFAMITVLIIIFVCIDKVCLFFRHLII</sequence>
<comment type="caution">
    <text evidence="2">The sequence shown here is derived from an EMBL/GenBank/DDBJ whole genome shotgun (WGS) entry which is preliminary data.</text>
</comment>
<keyword evidence="1" id="KW-0472">Membrane</keyword>
<evidence type="ECO:0000313" key="2">
    <source>
        <dbReference type="EMBL" id="OSL06470.1"/>
    </source>
</evidence>
<evidence type="ECO:0000256" key="1">
    <source>
        <dbReference type="SAM" id="Phobius"/>
    </source>
</evidence>
<dbReference type="Proteomes" id="UP000193045">
    <property type="component" value="Unassembled WGS sequence"/>
</dbReference>
<gene>
    <name evidence="2" type="ORF">ECVG_00262</name>
</gene>
<evidence type="ECO:0000313" key="3">
    <source>
        <dbReference type="Proteomes" id="UP000193045"/>
    </source>
</evidence>
<name>A0A1X3JF23_ECOLX</name>
<reference evidence="2 3" key="1">
    <citation type="submission" date="2010-04" db="EMBL/GenBank/DDBJ databases">
        <title>The Genome Sequence of Escherichia coli H386.</title>
        <authorList>
            <consortium name="The Broad Institute Genome Sequencing Platform"/>
            <consortium name="The Broad Institute Genome Sequencing Center for Infectious Disease"/>
            <person name="Feldgarden M."/>
            <person name="Gordon D.M."/>
            <person name="Johnson J.R."/>
            <person name="Johnston B.D."/>
            <person name="Young S."/>
            <person name="Zeng Q."/>
            <person name="Koehrsen M."/>
            <person name="Alvarado L."/>
            <person name="Berlin A.M."/>
            <person name="Borenstein D."/>
            <person name="Chapman S.B."/>
            <person name="Chen Z."/>
            <person name="Engels R."/>
            <person name="Freedman E."/>
            <person name="Gellesch M."/>
            <person name="Goldberg J."/>
            <person name="Griggs A."/>
            <person name="Gujja S."/>
            <person name="Heilman E.R."/>
            <person name="Heiman D.I."/>
            <person name="Hepburn T.A."/>
            <person name="Howarth C."/>
            <person name="Jen D."/>
            <person name="Larson L."/>
            <person name="Mehta T."/>
            <person name="Park D."/>
            <person name="Pearson M."/>
            <person name="Richards J."/>
            <person name="Roberts A."/>
            <person name="Saif S."/>
            <person name="Shea T.D."/>
            <person name="Shenoy N."/>
            <person name="Sisk P."/>
            <person name="Stolte C."/>
            <person name="Sykes S.N."/>
            <person name="Walk T."/>
            <person name="White J."/>
            <person name="Yandava C."/>
            <person name="Haas B."/>
            <person name="Henn M.R."/>
            <person name="Nusbaum C."/>
            <person name="Birren B."/>
        </authorList>
    </citation>
    <scope>NUCLEOTIDE SEQUENCE [LARGE SCALE GENOMIC DNA]</scope>
    <source>
        <strain evidence="2 3">H386</strain>
    </source>
</reference>
<protein>
    <submittedName>
        <fullName evidence="2">Uncharacterized protein</fullName>
    </submittedName>
</protein>
<feature type="transmembrane region" description="Helical" evidence="1">
    <location>
        <begin position="6"/>
        <end position="28"/>
    </location>
</feature>
<proteinExistence type="predicted"/>
<dbReference type="EMBL" id="ADJB01000070">
    <property type="protein sequence ID" value="OSL06470.1"/>
    <property type="molecule type" value="Genomic_DNA"/>
</dbReference>